<dbReference type="Proteomes" id="UP001161247">
    <property type="component" value="Chromosome 6"/>
</dbReference>
<dbReference type="InterPro" id="IPR036575">
    <property type="entry name" value="TFIIS_cen_dom_sf"/>
</dbReference>
<dbReference type="GO" id="GO:0005634">
    <property type="term" value="C:nucleus"/>
    <property type="evidence" value="ECO:0007669"/>
    <property type="project" value="TreeGrafter"/>
</dbReference>
<accession>A0AAV1DNR7</accession>
<dbReference type="SMART" id="SM00510">
    <property type="entry name" value="TFS2M"/>
    <property type="match status" value="1"/>
</dbReference>
<dbReference type="Gene3D" id="1.10.472.30">
    <property type="entry name" value="Transcription elongation factor S-II, central domain"/>
    <property type="match status" value="1"/>
</dbReference>
<dbReference type="PANTHER" id="PTHR11477">
    <property type="entry name" value="TRANSCRIPTION FACTOR S-II ZINC FINGER DOMAIN-CONTAINING PROTEIN"/>
    <property type="match status" value="1"/>
</dbReference>
<dbReference type="AlphaFoldDB" id="A0AAV1DNR7"/>
<dbReference type="SUPFAM" id="SSF46942">
    <property type="entry name" value="Elongation factor TFIIS domain 2"/>
    <property type="match status" value="1"/>
</dbReference>
<dbReference type="Pfam" id="PF07500">
    <property type="entry name" value="TFIIS_M"/>
    <property type="match status" value="1"/>
</dbReference>
<reference evidence="6" key="1">
    <citation type="submission" date="2023-03" db="EMBL/GenBank/DDBJ databases">
        <authorList>
            <person name="Julca I."/>
        </authorList>
    </citation>
    <scope>NUCLEOTIDE SEQUENCE</scope>
</reference>
<proteinExistence type="predicted"/>
<name>A0AAV1DNR7_OLDCO</name>
<evidence type="ECO:0000256" key="4">
    <source>
        <dbReference type="ARBA" id="ARBA00023242"/>
    </source>
</evidence>
<keyword evidence="2" id="KW-0863">Zinc-finger</keyword>
<sequence length="227" mass="25653">MGGKRLRQTQLLNVDELLPEKKTKIMQEVPPSLGAVKDSDRSTIWKLSRKSQTIVSSFGKQSNVIGNHIASFRETNDKIRDEIQEDLAKSLTKVATEIDEKGEEAVKVSSCDPLNVAAMVETELFRAWGSCSRTNKAKYWSVMFNLKDDKNPNFRKKVLLGEFSSESISQLTTKDMASQTRKLENEQIRGLPKFNREILPAPEQKGEGNQELQCCRCEFSATTYSPM</sequence>
<dbReference type="EMBL" id="OX459123">
    <property type="protein sequence ID" value="CAI9108655.1"/>
    <property type="molecule type" value="Genomic_DNA"/>
</dbReference>
<evidence type="ECO:0000313" key="6">
    <source>
        <dbReference type="EMBL" id="CAI9108655.1"/>
    </source>
</evidence>
<keyword evidence="4" id="KW-0539">Nucleus</keyword>
<evidence type="ECO:0000256" key="2">
    <source>
        <dbReference type="ARBA" id="ARBA00022771"/>
    </source>
</evidence>
<evidence type="ECO:0000259" key="5">
    <source>
        <dbReference type="PROSITE" id="PS51321"/>
    </source>
</evidence>
<dbReference type="PROSITE" id="PS51321">
    <property type="entry name" value="TFIIS_CENTRAL"/>
    <property type="match status" value="1"/>
</dbReference>
<keyword evidence="7" id="KW-1185">Reference proteome</keyword>
<evidence type="ECO:0000313" key="7">
    <source>
        <dbReference type="Proteomes" id="UP001161247"/>
    </source>
</evidence>
<dbReference type="InterPro" id="IPR003618">
    <property type="entry name" value="TFIIS_cen_dom"/>
</dbReference>
<evidence type="ECO:0000256" key="3">
    <source>
        <dbReference type="ARBA" id="ARBA00022833"/>
    </source>
</evidence>
<feature type="domain" description="TFIIS central" evidence="5">
    <location>
        <begin position="79"/>
        <end position="204"/>
    </location>
</feature>
<dbReference type="GO" id="GO:0008270">
    <property type="term" value="F:zinc ion binding"/>
    <property type="evidence" value="ECO:0007669"/>
    <property type="project" value="UniProtKB-KW"/>
</dbReference>
<keyword evidence="1" id="KW-0479">Metal-binding</keyword>
<protein>
    <submittedName>
        <fullName evidence="6">OLC1v1008316C1</fullName>
    </submittedName>
</protein>
<keyword evidence="3" id="KW-0862">Zinc</keyword>
<dbReference type="GO" id="GO:0006351">
    <property type="term" value="P:DNA-templated transcription"/>
    <property type="evidence" value="ECO:0007669"/>
    <property type="project" value="InterPro"/>
</dbReference>
<gene>
    <name evidence="6" type="ORF">OLC1_LOCUS16702</name>
</gene>
<organism evidence="6 7">
    <name type="scientific">Oldenlandia corymbosa var. corymbosa</name>
    <dbReference type="NCBI Taxonomy" id="529605"/>
    <lineage>
        <taxon>Eukaryota</taxon>
        <taxon>Viridiplantae</taxon>
        <taxon>Streptophyta</taxon>
        <taxon>Embryophyta</taxon>
        <taxon>Tracheophyta</taxon>
        <taxon>Spermatophyta</taxon>
        <taxon>Magnoliopsida</taxon>
        <taxon>eudicotyledons</taxon>
        <taxon>Gunneridae</taxon>
        <taxon>Pentapetalae</taxon>
        <taxon>asterids</taxon>
        <taxon>lamiids</taxon>
        <taxon>Gentianales</taxon>
        <taxon>Rubiaceae</taxon>
        <taxon>Rubioideae</taxon>
        <taxon>Spermacoceae</taxon>
        <taxon>Hedyotis-Oldenlandia complex</taxon>
        <taxon>Oldenlandia</taxon>
    </lineage>
</organism>
<dbReference type="PANTHER" id="PTHR11477:SF0">
    <property type="entry name" value="IP08861P-RELATED"/>
    <property type="match status" value="1"/>
</dbReference>
<evidence type="ECO:0000256" key="1">
    <source>
        <dbReference type="ARBA" id="ARBA00022723"/>
    </source>
</evidence>